<feature type="domain" description="Peptidase M14" evidence="5">
    <location>
        <begin position="774"/>
        <end position="1051"/>
    </location>
</feature>
<dbReference type="InterPro" id="IPR040626">
    <property type="entry name" value="Pepdidase_M14_N"/>
</dbReference>
<dbReference type="Gene3D" id="2.60.40.3120">
    <property type="match status" value="1"/>
</dbReference>
<evidence type="ECO:0000256" key="2">
    <source>
        <dbReference type="ARBA" id="ARBA00005988"/>
    </source>
</evidence>
<dbReference type="InterPro" id="IPR000834">
    <property type="entry name" value="Peptidase_M14"/>
</dbReference>
<dbReference type="InterPro" id="IPR050821">
    <property type="entry name" value="Cytosolic_carboxypeptidase"/>
</dbReference>
<evidence type="ECO:0000313" key="6">
    <source>
        <dbReference type="EMBL" id="MPC19161.1"/>
    </source>
</evidence>
<dbReference type="Pfam" id="PF25571">
    <property type="entry name" value="TPR_CCP1_N"/>
    <property type="match status" value="2"/>
</dbReference>
<dbReference type="PANTHER" id="PTHR12756">
    <property type="entry name" value="CYTOSOLIC CARBOXYPEPTIDASE"/>
    <property type="match status" value="1"/>
</dbReference>
<dbReference type="Pfam" id="PF18027">
    <property type="entry name" value="Pepdidase_M14_N"/>
    <property type="match status" value="1"/>
</dbReference>
<evidence type="ECO:0000256" key="1">
    <source>
        <dbReference type="ARBA" id="ARBA00001947"/>
    </source>
</evidence>
<sequence length="1113" mass="125597">MFCQGFCIIPLENIHAIAGAESTTTSTTTSTTSSSPTRSSSPIVREVIWVCLSPACPASFRRSLSRTVQATLRYPSSQSCTSIRRAENRQEVVSLMAASQHQGVENLVRVIELCRDPPLVGAVCVLLHDLLSPSHKVELRLEVLHKCLALNTAEVIFRTLKTLSADGLGAIDVCIHPAYQVLAKLASKEPKLAVRARLVGGVKLTHQLLQAHSKNSVPLLPLLMVAKYLAKNSTNQMMLGKEGCVATLATILSSVPKTHWAKIKFIMEVLALLTKANYVSPRLAAIVRANGHSKLQAVLNCFFESNVIRLVRESGLQRVLALLDSWEKVERRHQVKLIRGILSTLSHVCDSKHGRKAVLSLSGVEIVQRFIQMCPADKRFDNNLASATNVFLKCISKGELPVASTRGAVTFQVPNRDSSQTPSDIQGDPSGLDVDSSEDEGEYDVEAEDEDVELQKDFKGFSITTEYTPKQIREDELLKFTPLFPELNDFQVQSSTKFKDSILSSSKGSVREGVSVANAEQYFIASDSTRTLINFVKVAYPDMVGAQGSSQLEELYEKDRKVCRSKAIATVERVLHPEVYLERVVYDLDYLLETEDSHQQLITSSASLPKPLSNLDERRVGKMDMAVNHLNFESRFECGNLRRVIQASKTEYDLILNADVNSSHHYQWFYFEVSNMEANTPYVFNIINNEKPNSEFNFGMKPVMFSVQEAMEGRGMWVRTGYDICYHKNHFSRVPKTHDPTRSKRSAASACYYTATFTVVFPHAYDICYIAYHYPYTYTRLKAYLNRQDARELSSHVFYSNQVLCHTLNGNPVPVLTITSKNNIKDKEVIFFTGRVHPGESNSSWVMEGVLDQLLRESSISNQLLDKFIFKIVPMLNPEGVIHGNHRCGLTDEDLNRRWREPNPALHPTIYHSKALLEYLLSVAKVKVRVFCDFHGHSCQKNVFMYGCSRMQSWWPGDWEVPDDPDYKLLPHLAQKFMRTFSLWDCHFLIERAREATARVAVWRQFNIPMSYTIEASTCGCDQGPYKNNHLTTKHLLESGEELCVALTHLSCSSEVLATQFKVDSRRHERESRVASKRSLGDFTQEVIFWSSDLDEDELDSDADLDLDLYGNV</sequence>
<evidence type="ECO:0000313" key="7">
    <source>
        <dbReference type="Proteomes" id="UP000324222"/>
    </source>
</evidence>
<feature type="compositionally biased region" description="Polar residues" evidence="4">
    <location>
        <begin position="413"/>
        <end position="424"/>
    </location>
</feature>
<evidence type="ECO:0000259" key="5">
    <source>
        <dbReference type="PROSITE" id="PS52035"/>
    </source>
</evidence>
<dbReference type="OrthoDB" id="10253041at2759"/>
<gene>
    <name evidence="6" type="primary">agtpbp1</name>
    <name evidence="6" type="ORF">E2C01_012073</name>
</gene>
<accession>A0A5B7DCQ6</accession>
<organism evidence="6 7">
    <name type="scientific">Portunus trituberculatus</name>
    <name type="common">Swimming crab</name>
    <name type="synonym">Neptunus trituberculatus</name>
    <dbReference type="NCBI Taxonomy" id="210409"/>
    <lineage>
        <taxon>Eukaryota</taxon>
        <taxon>Metazoa</taxon>
        <taxon>Ecdysozoa</taxon>
        <taxon>Arthropoda</taxon>
        <taxon>Crustacea</taxon>
        <taxon>Multicrustacea</taxon>
        <taxon>Malacostraca</taxon>
        <taxon>Eumalacostraca</taxon>
        <taxon>Eucarida</taxon>
        <taxon>Decapoda</taxon>
        <taxon>Pleocyemata</taxon>
        <taxon>Brachyura</taxon>
        <taxon>Eubrachyura</taxon>
        <taxon>Portunoidea</taxon>
        <taxon>Portunidae</taxon>
        <taxon>Portuninae</taxon>
        <taxon>Portunus</taxon>
    </lineage>
</organism>
<keyword evidence="6" id="KW-0378">Hydrolase</keyword>
<evidence type="ECO:0000256" key="3">
    <source>
        <dbReference type="PROSITE-ProRule" id="PRU01379"/>
    </source>
</evidence>
<keyword evidence="6" id="KW-0121">Carboxypeptidase</keyword>
<dbReference type="Proteomes" id="UP000324222">
    <property type="component" value="Unassembled WGS sequence"/>
</dbReference>
<comment type="caution">
    <text evidence="6">The sequence shown here is derived from an EMBL/GenBank/DDBJ whole genome shotgun (WGS) entry which is preliminary data.</text>
</comment>
<dbReference type="PROSITE" id="PS52035">
    <property type="entry name" value="PEPTIDASE_M14"/>
    <property type="match status" value="1"/>
</dbReference>
<dbReference type="GO" id="GO:0008270">
    <property type="term" value="F:zinc ion binding"/>
    <property type="evidence" value="ECO:0007669"/>
    <property type="project" value="InterPro"/>
</dbReference>
<evidence type="ECO:0000256" key="4">
    <source>
        <dbReference type="SAM" id="MobiDB-lite"/>
    </source>
</evidence>
<reference evidence="6 7" key="1">
    <citation type="submission" date="2019-05" db="EMBL/GenBank/DDBJ databases">
        <title>Another draft genome of Portunus trituberculatus and its Hox gene families provides insights of decapod evolution.</title>
        <authorList>
            <person name="Jeong J.-H."/>
            <person name="Song I."/>
            <person name="Kim S."/>
            <person name="Choi T."/>
            <person name="Kim D."/>
            <person name="Ryu S."/>
            <person name="Kim W."/>
        </authorList>
    </citation>
    <scope>NUCLEOTIDE SEQUENCE [LARGE SCALE GENOMIC DNA]</scope>
    <source>
        <tissue evidence="6">Muscle</tissue>
    </source>
</reference>
<dbReference type="Gene3D" id="3.40.630.10">
    <property type="entry name" value="Zn peptidases"/>
    <property type="match status" value="1"/>
</dbReference>
<dbReference type="GO" id="GO:0004181">
    <property type="term" value="F:metallocarboxypeptidase activity"/>
    <property type="evidence" value="ECO:0007669"/>
    <property type="project" value="InterPro"/>
</dbReference>
<comment type="cofactor">
    <cofactor evidence="1">
        <name>Zn(2+)</name>
        <dbReference type="ChEBI" id="CHEBI:29105"/>
    </cofactor>
</comment>
<dbReference type="Pfam" id="PF00246">
    <property type="entry name" value="Peptidase_M14"/>
    <property type="match status" value="1"/>
</dbReference>
<dbReference type="SUPFAM" id="SSF53187">
    <property type="entry name" value="Zn-dependent exopeptidases"/>
    <property type="match status" value="1"/>
</dbReference>
<keyword evidence="6" id="KW-0645">Protease</keyword>
<keyword evidence="7" id="KW-1185">Reference proteome</keyword>
<feature type="active site" description="Proton donor/acceptor" evidence="3">
    <location>
        <position position="1015"/>
    </location>
</feature>
<proteinExistence type="inferred from homology"/>
<dbReference type="PANTHER" id="PTHR12756:SF11">
    <property type="entry name" value="CYTOSOLIC CARBOXYPEPTIDASE 1"/>
    <property type="match status" value="1"/>
</dbReference>
<dbReference type="GO" id="GO:0006508">
    <property type="term" value="P:proteolysis"/>
    <property type="evidence" value="ECO:0007669"/>
    <property type="project" value="InterPro"/>
</dbReference>
<dbReference type="AlphaFoldDB" id="A0A5B7DCQ6"/>
<protein>
    <submittedName>
        <fullName evidence="6">Cytosolic carboxypeptidase 1</fullName>
    </submittedName>
</protein>
<feature type="region of interest" description="Disordered" evidence="4">
    <location>
        <begin position="413"/>
        <end position="447"/>
    </location>
</feature>
<name>A0A5B7DCQ6_PORTR</name>
<comment type="similarity">
    <text evidence="2 3">Belongs to the peptidase M14 family.</text>
</comment>
<dbReference type="EMBL" id="VSRR010000745">
    <property type="protein sequence ID" value="MPC19161.1"/>
    <property type="molecule type" value="Genomic_DNA"/>
</dbReference>
<feature type="compositionally biased region" description="Acidic residues" evidence="4">
    <location>
        <begin position="435"/>
        <end position="447"/>
    </location>
</feature>